<dbReference type="InterPro" id="IPR002328">
    <property type="entry name" value="ADH_Zn_CS"/>
</dbReference>
<proteinExistence type="inferred from homology"/>
<dbReference type="SMART" id="SM00829">
    <property type="entry name" value="PKS_ER"/>
    <property type="match status" value="1"/>
</dbReference>
<dbReference type="Proteomes" id="UP001500851">
    <property type="component" value="Unassembled WGS sequence"/>
</dbReference>
<evidence type="ECO:0000256" key="2">
    <source>
        <dbReference type="ARBA" id="ARBA00022723"/>
    </source>
</evidence>
<dbReference type="InterPro" id="IPR013154">
    <property type="entry name" value="ADH-like_N"/>
</dbReference>
<keyword evidence="9" id="KW-1185">Reference proteome</keyword>
<dbReference type="SUPFAM" id="SSF50129">
    <property type="entry name" value="GroES-like"/>
    <property type="match status" value="2"/>
</dbReference>
<organism evidence="8 9">
    <name type="scientific">Leucobacter iarius</name>
    <dbReference type="NCBI Taxonomy" id="333963"/>
    <lineage>
        <taxon>Bacteria</taxon>
        <taxon>Bacillati</taxon>
        <taxon>Actinomycetota</taxon>
        <taxon>Actinomycetes</taxon>
        <taxon>Micrococcales</taxon>
        <taxon>Microbacteriaceae</taxon>
        <taxon>Leucobacter</taxon>
    </lineage>
</organism>
<dbReference type="InterPro" id="IPR020843">
    <property type="entry name" value="ER"/>
</dbReference>
<gene>
    <name evidence="8" type="ORF">GCM10009768_26030</name>
</gene>
<keyword evidence="5" id="KW-0520">NAD</keyword>
<evidence type="ECO:0000256" key="3">
    <source>
        <dbReference type="ARBA" id="ARBA00022833"/>
    </source>
</evidence>
<evidence type="ECO:0000313" key="9">
    <source>
        <dbReference type="Proteomes" id="UP001500851"/>
    </source>
</evidence>
<dbReference type="RefSeq" id="WP_425560972.1">
    <property type="nucleotide sequence ID" value="NZ_BAAAOB010000003.1"/>
</dbReference>
<evidence type="ECO:0000259" key="7">
    <source>
        <dbReference type="SMART" id="SM00829"/>
    </source>
</evidence>
<evidence type="ECO:0000256" key="5">
    <source>
        <dbReference type="ARBA" id="ARBA00023027"/>
    </source>
</evidence>
<dbReference type="InterPro" id="IPR036291">
    <property type="entry name" value="NAD(P)-bd_dom_sf"/>
</dbReference>
<keyword evidence="2 6" id="KW-0479">Metal-binding</keyword>
<dbReference type="Pfam" id="PF00107">
    <property type="entry name" value="ADH_zinc_N"/>
    <property type="match status" value="1"/>
</dbReference>
<keyword evidence="3 6" id="KW-0862">Zinc</keyword>
<evidence type="ECO:0000256" key="4">
    <source>
        <dbReference type="ARBA" id="ARBA00023002"/>
    </source>
</evidence>
<reference evidence="9" key="1">
    <citation type="journal article" date="2019" name="Int. J. Syst. Evol. Microbiol.">
        <title>The Global Catalogue of Microorganisms (GCM) 10K type strain sequencing project: providing services to taxonomists for standard genome sequencing and annotation.</title>
        <authorList>
            <consortium name="The Broad Institute Genomics Platform"/>
            <consortium name="The Broad Institute Genome Sequencing Center for Infectious Disease"/>
            <person name="Wu L."/>
            <person name="Ma J."/>
        </authorList>
    </citation>
    <scope>NUCLEOTIDE SEQUENCE [LARGE SCALE GENOMIC DNA]</scope>
    <source>
        <strain evidence="9">JCM 14736</strain>
    </source>
</reference>
<evidence type="ECO:0000313" key="8">
    <source>
        <dbReference type="EMBL" id="GAA1795747.1"/>
    </source>
</evidence>
<name>A0ABP4Y0Y4_9MICO</name>
<feature type="domain" description="Enoyl reductase (ER)" evidence="7">
    <location>
        <begin position="29"/>
        <end position="376"/>
    </location>
</feature>
<keyword evidence="4" id="KW-0560">Oxidoreductase</keyword>
<evidence type="ECO:0000256" key="1">
    <source>
        <dbReference type="ARBA" id="ARBA00008072"/>
    </source>
</evidence>
<dbReference type="PANTHER" id="PTHR43880">
    <property type="entry name" value="ALCOHOL DEHYDROGENASE"/>
    <property type="match status" value="1"/>
</dbReference>
<evidence type="ECO:0000256" key="6">
    <source>
        <dbReference type="RuleBase" id="RU361277"/>
    </source>
</evidence>
<dbReference type="SUPFAM" id="SSF51735">
    <property type="entry name" value="NAD(P)-binding Rossmann-fold domains"/>
    <property type="match status" value="1"/>
</dbReference>
<dbReference type="InterPro" id="IPR013149">
    <property type="entry name" value="ADH-like_C"/>
</dbReference>
<sequence>MDERAPRLPSPIRARGAVLETTSAPRPFSESRPLTVSDVELAPPGAGEVLVEIEAAGICHSDLSVLLGVRPRPVPMLLGHEAAGRIASIGAEVRGVAVGDRVTMTFMPRCGACAGCATDGKMPCVAGTAANGAGELLRGGRRISRDGRAVHHHLGVSGFATRAVVDARTVVPVPDDVPAPVAALLGCAVLTGGGALLNAAPPRPGQSVAVVGLGGVGLAAVLTARALGVERIVGVDADPGKLETALALGATEAYGSAEAEATRIRADIVVEAAGHERAFETAIALTAPGGTTVTVGLPAPDAVSRVRPQTVTAEARTIVGSYLGSAVPARDIPRYVELWRRGLLNVEGLISGALPLERINEGMDALAEGRALRQIITFERPSPAHVPTESPRTAS</sequence>
<dbReference type="PANTHER" id="PTHR43880:SF12">
    <property type="entry name" value="ALCOHOL DEHYDROGENASE CLASS-3"/>
    <property type="match status" value="1"/>
</dbReference>
<dbReference type="EMBL" id="BAAAOB010000003">
    <property type="protein sequence ID" value="GAA1795747.1"/>
    <property type="molecule type" value="Genomic_DNA"/>
</dbReference>
<dbReference type="InterPro" id="IPR011032">
    <property type="entry name" value="GroES-like_sf"/>
</dbReference>
<dbReference type="Pfam" id="PF08240">
    <property type="entry name" value="ADH_N"/>
    <property type="match status" value="1"/>
</dbReference>
<dbReference type="Gene3D" id="3.40.50.720">
    <property type="entry name" value="NAD(P)-binding Rossmann-like Domain"/>
    <property type="match status" value="1"/>
</dbReference>
<accession>A0ABP4Y0Y4</accession>
<comment type="cofactor">
    <cofactor evidence="6">
        <name>Zn(2+)</name>
        <dbReference type="ChEBI" id="CHEBI:29105"/>
    </cofactor>
</comment>
<dbReference type="PROSITE" id="PS00059">
    <property type="entry name" value="ADH_ZINC"/>
    <property type="match status" value="1"/>
</dbReference>
<comment type="similarity">
    <text evidence="1 6">Belongs to the zinc-containing alcohol dehydrogenase family.</text>
</comment>
<protein>
    <submittedName>
        <fullName evidence="8">Alcohol dehydrogenase catalytic domain-containing protein</fullName>
    </submittedName>
</protein>
<dbReference type="Gene3D" id="3.90.180.10">
    <property type="entry name" value="Medium-chain alcohol dehydrogenases, catalytic domain"/>
    <property type="match status" value="1"/>
</dbReference>
<comment type="caution">
    <text evidence="8">The sequence shown here is derived from an EMBL/GenBank/DDBJ whole genome shotgun (WGS) entry which is preliminary data.</text>
</comment>